<dbReference type="CDD" id="cd01335">
    <property type="entry name" value="Radical_SAM"/>
    <property type="match status" value="1"/>
</dbReference>
<dbReference type="InterPro" id="IPR013785">
    <property type="entry name" value="Aldolase_TIM"/>
</dbReference>
<dbReference type="GO" id="GO:0051539">
    <property type="term" value="F:4 iron, 4 sulfur cluster binding"/>
    <property type="evidence" value="ECO:0007669"/>
    <property type="project" value="UniProtKB-KW"/>
</dbReference>
<evidence type="ECO:0000313" key="9">
    <source>
        <dbReference type="Proteomes" id="UP000270046"/>
    </source>
</evidence>
<keyword evidence="2" id="KW-0004">4Fe-4S</keyword>
<keyword evidence="5" id="KW-0408">Iron</keyword>
<dbReference type="GO" id="GO:0003824">
    <property type="term" value="F:catalytic activity"/>
    <property type="evidence" value="ECO:0007669"/>
    <property type="project" value="InterPro"/>
</dbReference>
<keyword evidence="6" id="KW-0411">Iron-sulfur</keyword>
<evidence type="ECO:0000256" key="5">
    <source>
        <dbReference type="ARBA" id="ARBA00023004"/>
    </source>
</evidence>
<dbReference type="EMBL" id="CP032869">
    <property type="protein sequence ID" value="AYL96009.1"/>
    <property type="molecule type" value="Genomic_DNA"/>
</dbReference>
<dbReference type="InterPro" id="IPR058240">
    <property type="entry name" value="rSAM_sf"/>
</dbReference>
<dbReference type="SUPFAM" id="SSF102114">
    <property type="entry name" value="Radical SAM enzymes"/>
    <property type="match status" value="1"/>
</dbReference>
<dbReference type="KEGG" id="muh:HYN43_012240"/>
<sequence>MQITTQSISHTFKRFRTLQTHKIAALPIVILMPHSACNCRCVMCDIWKDNKNLKQLTEADVTNLLGALRKFGTKQVLMSGGEALLNTNFFRLCEILRTEKIKVTLLSTGLSIKKNALNILKWVDDLIVSIDGDEALHDAIRNVPGAFNKLKEGVETIKSIDPKYRITARTVIHRLNFRNWPNIIEAARQMGIDQVSFLPADVSSHAFNRQTAWAEPKQHEILPGERELIDFQQVVNNVLSKQDDFTNRFIAESQAKIRDIYHYYAAFYGHNAFPFKKCNAPWVSAVIEADGEVRPCFFHEGIGNIRDNKLDEILNSEKAMSFRKTLDMANDSTCVKCVCSLNLSPLARLD</sequence>
<evidence type="ECO:0000313" key="8">
    <source>
        <dbReference type="EMBL" id="AYL96009.1"/>
    </source>
</evidence>
<organism evidence="8 9">
    <name type="scientific">Mucilaginibacter celer</name>
    <dbReference type="NCBI Taxonomy" id="2305508"/>
    <lineage>
        <taxon>Bacteria</taxon>
        <taxon>Pseudomonadati</taxon>
        <taxon>Bacteroidota</taxon>
        <taxon>Sphingobacteriia</taxon>
        <taxon>Sphingobacteriales</taxon>
        <taxon>Sphingobacteriaceae</taxon>
        <taxon>Mucilaginibacter</taxon>
    </lineage>
</organism>
<evidence type="ECO:0000259" key="7">
    <source>
        <dbReference type="PROSITE" id="PS51918"/>
    </source>
</evidence>
<dbReference type="AlphaFoldDB" id="A0A494VP37"/>
<dbReference type="Pfam" id="PF04055">
    <property type="entry name" value="Radical_SAM"/>
    <property type="match status" value="1"/>
</dbReference>
<dbReference type="PROSITE" id="PS51918">
    <property type="entry name" value="RADICAL_SAM"/>
    <property type="match status" value="1"/>
</dbReference>
<dbReference type="Proteomes" id="UP000270046">
    <property type="component" value="Chromosome"/>
</dbReference>
<dbReference type="Pfam" id="PF13186">
    <property type="entry name" value="SPASM"/>
    <property type="match status" value="1"/>
</dbReference>
<dbReference type="PIRSF" id="PIRSF037420">
    <property type="entry name" value="PQQ_syn_pqqE"/>
    <property type="match status" value="1"/>
</dbReference>
<dbReference type="PANTHER" id="PTHR11228">
    <property type="entry name" value="RADICAL SAM DOMAIN PROTEIN"/>
    <property type="match status" value="1"/>
</dbReference>
<dbReference type="GO" id="GO:0046872">
    <property type="term" value="F:metal ion binding"/>
    <property type="evidence" value="ECO:0007669"/>
    <property type="project" value="UniProtKB-KW"/>
</dbReference>
<name>A0A494VP37_9SPHI</name>
<protein>
    <submittedName>
        <fullName evidence="8">Radical SAM protein</fullName>
    </submittedName>
</protein>
<reference evidence="8 9" key="1">
    <citation type="submission" date="2018-10" db="EMBL/GenBank/DDBJ databases">
        <title>Genome sequencing of Mucilaginibacter sp. HYN0043.</title>
        <authorList>
            <person name="Kim M."/>
            <person name="Yi H."/>
        </authorList>
    </citation>
    <scope>NUCLEOTIDE SEQUENCE [LARGE SCALE GENOMIC DNA]</scope>
    <source>
        <strain evidence="8 9">HYN0043</strain>
    </source>
</reference>
<accession>A0A494VP37</accession>
<evidence type="ECO:0000256" key="3">
    <source>
        <dbReference type="ARBA" id="ARBA00022691"/>
    </source>
</evidence>
<dbReference type="PANTHER" id="PTHR11228:SF7">
    <property type="entry name" value="PQQA PEPTIDE CYCLASE"/>
    <property type="match status" value="1"/>
</dbReference>
<dbReference type="RefSeq" id="WP_119409616.1">
    <property type="nucleotide sequence ID" value="NZ_CP032869.1"/>
</dbReference>
<dbReference type="InterPro" id="IPR023885">
    <property type="entry name" value="4Fe4S-binding_SPASM_dom"/>
</dbReference>
<comment type="cofactor">
    <cofactor evidence="1">
        <name>[4Fe-4S] cluster</name>
        <dbReference type="ChEBI" id="CHEBI:49883"/>
    </cofactor>
</comment>
<dbReference type="InterPro" id="IPR050377">
    <property type="entry name" value="Radical_SAM_PqqE_MftC-like"/>
</dbReference>
<evidence type="ECO:0000256" key="2">
    <source>
        <dbReference type="ARBA" id="ARBA00022485"/>
    </source>
</evidence>
<keyword evidence="4" id="KW-0479">Metal-binding</keyword>
<dbReference type="SFLD" id="SFLDS00029">
    <property type="entry name" value="Radical_SAM"/>
    <property type="match status" value="1"/>
</dbReference>
<dbReference type="SFLD" id="SFLDG01067">
    <property type="entry name" value="SPASM/twitch_domain_containing"/>
    <property type="match status" value="1"/>
</dbReference>
<dbReference type="InterPro" id="IPR017200">
    <property type="entry name" value="PqqE-like"/>
</dbReference>
<dbReference type="OrthoDB" id="7021155at2"/>
<proteinExistence type="predicted"/>
<keyword evidence="3" id="KW-0949">S-adenosyl-L-methionine</keyword>
<dbReference type="CDD" id="cd21109">
    <property type="entry name" value="SPASM"/>
    <property type="match status" value="1"/>
</dbReference>
<evidence type="ECO:0000256" key="4">
    <source>
        <dbReference type="ARBA" id="ARBA00022723"/>
    </source>
</evidence>
<dbReference type="InterPro" id="IPR007197">
    <property type="entry name" value="rSAM"/>
</dbReference>
<gene>
    <name evidence="8" type="ORF">HYN43_012240</name>
</gene>
<dbReference type="Gene3D" id="3.20.20.70">
    <property type="entry name" value="Aldolase class I"/>
    <property type="match status" value="1"/>
</dbReference>
<evidence type="ECO:0000256" key="1">
    <source>
        <dbReference type="ARBA" id="ARBA00001966"/>
    </source>
</evidence>
<feature type="domain" description="Radical SAM core" evidence="7">
    <location>
        <begin position="23"/>
        <end position="232"/>
    </location>
</feature>
<keyword evidence="9" id="KW-1185">Reference proteome</keyword>
<evidence type="ECO:0000256" key="6">
    <source>
        <dbReference type="ARBA" id="ARBA00023014"/>
    </source>
</evidence>
<dbReference type="NCBIfam" id="TIGR04085">
    <property type="entry name" value="rSAM_more_4Fe4S"/>
    <property type="match status" value="1"/>
</dbReference>